<keyword evidence="2" id="KW-1185">Reference proteome</keyword>
<dbReference type="Proteomes" id="UP000190285">
    <property type="component" value="Unassembled WGS sequence"/>
</dbReference>
<reference evidence="1 2" key="1">
    <citation type="submission" date="2017-02" db="EMBL/GenBank/DDBJ databases">
        <authorList>
            <person name="Peterson S.W."/>
        </authorList>
    </citation>
    <scope>NUCLEOTIDE SEQUENCE [LARGE SCALE GENOMIC DNA]</scope>
    <source>
        <strain evidence="1 2">M1</strain>
    </source>
</reference>
<organism evidence="1 2">
    <name type="scientific">Maledivibacter halophilus</name>
    <dbReference type="NCBI Taxonomy" id="36842"/>
    <lineage>
        <taxon>Bacteria</taxon>
        <taxon>Bacillati</taxon>
        <taxon>Bacillota</taxon>
        <taxon>Clostridia</taxon>
        <taxon>Peptostreptococcales</taxon>
        <taxon>Caminicellaceae</taxon>
        <taxon>Maledivibacter</taxon>
    </lineage>
</organism>
<sequence>MEFVAYLNSIGANVSYIEANESGHLQLIAEHYKMKKIDDGYRYKGIAFEGINSSNNIVFDFIIYDLGVLDNRTMKGFLNCNIRILCTGNKPHELPFYEKGLKLLGETEYNIIFNFNGFSNHE</sequence>
<accession>A0A1T5LDF8</accession>
<dbReference type="STRING" id="36842.SAMN02194393_02727"/>
<dbReference type="OrthoDB" id="2665969at2"/>
<dbReference type="EMBL" id="FUZT01000006">
    <property type="protein sequence ID" value="SKC73448.1"/>
    <property type="molecule type" value="Genomic_DNA"/>
</dbReference>
<evidence type="ECO:0000313" key="2">
    <source>
        <dbReference type="Proteomes" id="UP000190285"/>
    </source>
</evidence>
<gene>
    <name evidence="1" type="ORF">SAMN02194393_02727</name>
</gene>
<name>A0A1T5LDF8_9FIRM</name>
<protein>
    <submittedName>
        <fullName evidence="1">Uncharacterized protein</fullName>
    </submittedName>
</protein>
<evidence type="ECO:0000313" key="1">
    <source>
        <dbReference type="EMBL" id="SKC73448.1"/>
    </source>
</evidence>
<dbReference type="AlphaFoldDB" id="A0A1T5LDF8"/>
<proteinExistence type="predicted"/>
<dbReference type="RefSeq" id="WP_079492287.1">
    <property type="nucleotide sequence ID" value="NZ_FUZT01000006.1"/>
</dbReference>